<dbReference type="Proteomes" id="UP000053424">
    <property type="component" value="Unassembled WGS sequence"/>
</dbReference>
<evidence type="ECO:0000313" key="2">
    <source>
        <dbReference type="Proteomes" id="UP000053424"/>
    </source>
</evidence>
<reference evidence="1 2" key="1">
    <citation type="submission" date="2014-04" db="EMBL/GenBank/DDBJ databases">
        <authorList>
            <consortium name="DOE Joint Genome Institute"/>
            <person name="Kuo A."/>
            <person name="Gay G."/>
            <person name="Dore J."/>
            <person name="Kohler A."/>
            <person name="Nagy L.G."/>
            <person name="Floudas D."/>
            <person name="Copeland A."/>
            <person name="Barry K.W."/>
            <person name="Cichocki N."/>
            <person name="Veneault-Fourrey C."/>
            <person name="LaButti K."/>
            <person name="Lindquist E.A."/>
            <person name="Lipzen A."/>
            <person name="Lundell T."/>
            <person name="Morin E."/>
            <person name="Murat C."/>
            <person name="Sun H."/>
            <person name="Tunlid A."/>
            <person name="Henrissat B."/>
            <person name="Grigoriev I.V."/>
            <person name="Hibbett D.S."/>
            <person name="Martin F."/>
            <person name="Nordberg H.P."/>
            <person name="Cantor M.N."/>
            <person name="Hua S.X."/>
        </authorList>
    </citation>
    <scope>NUCLEOTIDE SEQUENCE [LARGE SCALE GENOMIC DNA]</scope>
    <source>
        <strain evidence="2">h7</strain>
    </source>
</reference>
<dbReference type="OrthoDB" id="3251638at2759"/>
<dbReference type="STRING" id="686832.A0A0C3CVY6"/>
<gene>
    <name evidence="1" type="ORF">M413DRAFT_439711</name>
</gene>
<dbReference type="HOGENOM" id="CLU_735912_0_0_1"/>
<proteinExistence type="predicted"/>
<organism evidence="1 2">
    <name type="scientific">Hebeloma cylindrosporum</name>
    <dbReference type="NCBI Taxonomy" id="76867"/>
    <lineage>
        <taxon>Eukaryota</taxon>
        <taxon>Fungi</taxon>
        <taxon>Dikarya</taxon>
        <taxon>Basidiomycota</taxon>
        <taxon>Agaricomycotina</taxon>
        <taxon>Agaricomycetes</taxon>
        <taxon>Agaricomycetidae</taxon>
        <taxon>Agaricales</taxon>
        <taxon>Agaricineae</taxon>
        <taxon>Hymenogastraceae</taxon>
        <taxon>Hebeloma</taxon>
    </lineage>
</organism>
<dbReference type="AlphaFoldDB" id="A0A0C3CVY6"/>
<evidence type="ECO:0000313" key="1">
    <source>
        <dbReference type="EMBL" id="KIM48016.1"/>
    </source>
</evidence>
<protein>
    <recommendedName>
        <fullName evidence="3">F-box domain-containing protein</fullName>
    </recommendedName>
</protein>
<accession>A0A0C3CVY6</accession>
<dbReference type="EMBL" id="KN831769">
    <property type="protein sequence ID" value="KIM48016.1"/>
    <property type="molecule type" value="Genomic_DNA"/>
</dbReference>
<evidence type="ECO:0008006" key="3">
    <source>
        <dbReference type="Google" id="ProtNLM"/>
    </source>
</evidence>
<sequence length="356" mass="39598">MARCEFIDDLIPLILESNDHWWPRDLVALATVSPSWLFYSRKRLYSFPTIHSFPAAKLLARTFTENAHLRALVTGVCLRPMVGEQNRRSPQAAELKGLRLLLGLEGLRRIVIGGELAVKAERFLRLIGNPDGVEDIHVDGSLLSHRMSSRPSLEWDEGLAFGFQSLKKLRLTDMEVDIIAPSIDCPSTITDLVLENVHIIHGQVAHILNGVRSINCLHVSTKDATASNGHLGLVLASCMVKCLHYELQKDSGFVLDINSEGIGTLECLHLKGVYVDLGVLNSVSEACRNLRELVVSGRAVRVTGAEWAGYIRSGAFSELERLGLPWGTNRRPFIPWPPAEVEEIREACARRRLAVY</sequence>
<keyword evidence="2" id="KW-1185">Reference proteome</keyword>
<reference evidence="2" key="2">
    <citation type="submission" date="2015-01" db="EMBL/GenBank/DDBJ databases">
        <title>Evolutionary Origins and Diversification of the Mycorrhizal Mutualists.</title>
        <authorList>
            <consortium name="DOE Joint Genome Institute"/>
            <consortium name="Mycorrhizal Genomics Consortium"/>
            <person name="Kohler A."/>
            <person name="Kuo A."/>
            <person name="Nagy L.G."/>
            <person name="Floudas D."/>
            <person name="Copeland A."/>
            <person name="Barry K.W."/>
            <person name="Cichocki N."/>
            <person name="Veneault-Fourrey C."/>
            <person name="LaButti K."/>
            <person name="Lindquist E.A."/>
            <person name="Lipzen A."/>
            <person name="Lundell T."/>
            <person name="Morin E."/>
            <person name="Murat C."/>
            <person name="Riley R."/>
            <person name="Ohm R."/>
            <person name="Sun H."/>
            <person name="Tunlid A."/>
            <person name="Henrissat B."/>
            <person name="Grigoriev I.V."/>
            <person name="Hibbett D.S."/>
            <person name="Martin F."/>
        </authorList>
    </citation>
    <scope>NUCLEOTIDE SEQUENCE [LARGE SCALE GENOMIC DNA]</scope>
    <source>
        <strain evidence="2">h7</strain>
    </source>
</reference>
<name>A0A0C3CVY6_HEBCY</name>